<organism evidence="3 4">
    <name type="scientific">Intrasporangium calvum (strain ATCC 23552 / DSM 43043 / JCM 3097 / NBRC 12989 / NCIMB 10167 / NRRL B-3866 / 7 KIP)</name>
    <dbReference type="NCBI Taxonomy" id="710696"/>
    <lineage>
        <taxon>Bacteria</taxon>
        <taxon>Bacillati</taxon>
        <taxon>Actinomycetota</taxon>
        <taxon>Actinomycetes</taxon>
        <taxon>Micrococcales</taxon>
        <taxon>Intrasporangiaceae</taxon>
        <taxon>Intrasporangium</taxon>
    </lineage>
</organism>
<dbReference type="STRING" id="710696.Intca_3280"/>
<dbReference type="RefSeq" id="WP_013494075.1">
    <property type="nucleotide sequence ID" value="NC_014830.1"/>
</dbReference>
<keyword evidence="2" id="KW-0812">Transmembrane</keyword>
<dbReference type="KEGG" id="ica:Intca_3280"/>
<dbReference type="OrthoDB" id="4869401at2"/>
<keyword evidence="2" id="KW-1133">Transmembrane helix</keyword>
<accession>E6SDT2</accession>
<keyword evidence="2" id="KW-0472">Membrane</keyword>
<dbReference type="AlphaFoldDB" id="E6SDT2"/>
<evidence type="ECO:0000313" key="3">
    <source>
        <dbReference type="EMBL" id="ADU49763.1"/>
    </source>
</evidence>
<feature type="region of interest" description="Disordered" evidence="1">
    <location>
        <begin position="134"/>
        <end position="182"/>
    </location>
</feature>
<feature type="transmembrane region" description="Helical" evidence="2">
    <location>
        <begin position="46"/>
        <end position="68"/>
    </location>
</feature>
<gene>
    <name evidence="3" type="ordered locus">Intca_3280</name>
</gene>
<proteinExistence type="predicted"/>
<evidence type="ECO:0000313" key="4">
    <source>
        <dbReference type="Proteomes" id="UP000008914"/>
    </source>
</evidence>
<dbReference type="eggNOG" id="ENOG5031W5G">
    <property type="taxonomic scope" value="Bacteria"/>
</dbReference>
<protein>
    <recommendedName>
        <fullName evidence="5">Lipopolysaccharide assembly protein A domain-containing protein</fullName>
    </recommendedName>
</protein>
<evidence type="ECO:0008006" key="5">
    <source>
        <dbReference type="Google" id="ProtNLM"/>
    </source>
</evidence>
<reference evidence="3 4" key="1">
    <citation type="journal article" date="2010" name="Stand. Genomic Sci.">
        <title>Complete genome sequence of Intrasporangium calvum type strain (7 KIP).</title>
        <authorList>
            <person name="Del Rio T.G."/>
            <person name="Chertkov O."/>
            <person name="Yasawong M."/>
            <person name="Lucas S."/>
            <person name="Deshpande S."/>
            <person name="Cheng J.F."/>
            <person name="Detter C."/>
            <person name="Tapia R."/>
            <person name="Han C."/>
            <person name="Goodwin L."/>
            <person name="Pitluck S."/>
            <person name="Liolios K."/>
            <person name="Ivanova N."/>
            <person name="Mavromatis K."/>
            <person name="Pati A."/>
            <person name="Chen A."/>
            <person name="Palaniappan K."/>
            <person name="Land M."/>
            <person name="Hauser L."/>
            <person name="Chang Y.J."/>
            <person name="Jeffries C.D."/>
            <person name="Rohde M."/>
            <person name="Pukall R."/>
            <person name="Sikorski J."/>
            <person name="Goker M."/>
            <person name="Woyke T."/>
            <person name="Bristow J."/>
            <person name="Eisen J.A."/>
            <person name="Markowitz V."/>
            <person name="Hugenholtz P."/>
            <person name="Kyrpides N.C."/>
            <person name="Klenk H.P."/>
            <person name="Lapidus A."/>
        </authorList>
    </citation>
    <scope>NUCLEOTIDE SEQUENCE [LARGE SCALE GENOMIC DNA]</scope>
    <source>
        <strain evidence="4">ATCC 23552 / DSM 43043 / JCM 3097 / NBRC 12989 / 7 KIP</strain>
    </source>
</reference>
<evidence type="ECO:0000256" key="1">
    <source>
        <dbReference type="SAM" id="MobiDB-lite"/>
    </source>
</evidence>
<evidence type="ECO:0000256" key="2">
    <source>
        <dbReference type="SAM" id="Phobius"/>
    </source>
</evidence>
<dbReference type="EMBL" id="CP002343">
    <property type="protein sequence ID" value="ADU49763.1"/>
    <property type="molecule type" value="Genomic_DNA"/>
</dbReference>
<dbReference type="HOGENOM" id="CLU_1480149_0_0_11"/>
<dbReference type="Proteomes" id="UP000008914">
    <property type="component" value="Chromosome"/>
</dbReference>
<name>E6SDT2_INTC7</name>
<keyword evidence="4" id="KW-1185">Reference proteome</keyword>
<sequence>MVLLGLVLLLVGAGLGTAAFLGVRDETGTVSLEALGFSRDAQPLELLLLGAAAMLLVALGWALMAAAARRRARLRRDQREAERLAELERVAESDRAEQERRFEDASLRDEDLRRRESHLDAWAQELDAREREVARLEEAHRQQVGPSVADVVTGRAEGSVAEGTAHWSQSTPRHKADGDPAR</sequence>